<evidence type="ECO:0000313" key="3">
    <source>
        <dbReference type="Proteomes" id="UP001434883"/>
    </source>
</evidence>
<evidence type="ECO:0000256" key="1">
    <source>
        <dbReference type="SAM" id="MobiDB-lite"/>
    </source>
</evidence>
<accession>A0ABV0Q967</accession>
<reference evidence="2 3" key="1">
    <citation type="submission" date="2021-06" db="EMBL/GenBank/DDBJ databases">
        <authorList>
            <person name="Palmer J.M."/>
        </authorList>
    </citation>
    <scope>NUCLEOTIDE SEQUENCE [LARGE SCALE GENOMIC DNA]</scope>
    <source>
        <strain evidence="2 3">XC_2019</strain>
        <tissue evidence="2">Muscle</tissue>
    </source>
</reference>
<feature type="non-terminal residue" evidence="2">
    <location>
        <position position="1"/>
    </location>
</feature>
<name>A0ABV0Q967_9TELE</name>
<keyword evidence="3" id="KW-1185">Reference proteome</keyword>
<comment type="caution">
    <text evidence="2">The sequence shown here is derived from an EMBL/GenBank/DDBJ whole genome shotgun (WGS) entry which is preliminary data.</text>
</comment>
<evidence type="ECO:0000313" key="2">
    <source>
        <dbReference type="EMBL" id="MEQ2192036.1"/>
    </source>
</evidence>
<proteinExistence type="predicted"/>
<protein>
    <submittedName>
        <fullName evidence="2">Uncharacterized protein</fullName>
    </submittedName>
</protein>
<dbReference type="EMBL" id="JAHRIN010001674">
    <property type="protein sequence ID" value="MEQ2192036.1"/>
    <property type="molecule type" value="Genomic_DNA"/>
</dbReference>
<sequence>VHLDELDIAEDLIHLLHSSIRDSHTFPPEVGSHSGAEHLKPTGTHHGGVKEDEDRRSQQRCWTQYVQVVCYTEYS</sequence>
<gene>
    <name evidence="2" type="ORF">XENOCAPTIV_006122</name>
</gene>
<feature type="compositionally biased region" description="Basic and acidic residues" evidence="1">
    <location>
        <begin position="48"/>
        <end position="57"/>
    </location>
</feature>
<dbReference type="Proteomes" id="UP001434883">
    <property type="component" value="Unassembled WGS sequence"/>
</dbReference>
<feature type="region of interest" description="Disordered" evidence="1">
    <location>
        <begin position="26"/>
        <end position="59"/>
    </location>
</feature>
<organism evidence="2 3">
    <name type="scientific">Xenoophorus captivus</name>
    <dbReference type="NCBI Taxonomy" id="1517983"/>
    <lineage>
        <taxon>Eukaryota</taxon>
        <taxon>Metazoa</taxon>
        <taxon>Chordata</taxon>
        <taxon>Craniata</taxon>
        <taxon>Vertebrata</taxon>
        <taxon>Euteleostomi</taxon>
        <taxon>Actinopterygii</taxon>
        <taxon>Neopterygii</taxon>
        <taxon>Teleostei</taxon>
        <taxon>Neoteleostei</taxon>
        <taxon>Acanthomorphata</taxon>
        <taxon>Ovalentaria</taxon>
        <taxon>Atherinomorphae</taxon>
        <taxon>Cyprinodontiformes</taxon>
        <taxon>Goodeidae</taxon>
        <taxon>Xenoophorus</taxon>
    </lineage>
</organism>